<dbReference type="EMBL" id="CAEZXB010000004">
    <property type="protein sequence ID" value="CAB4669600.1"/>
    <property type="molecule type" value="Genomic_DNA"/>
</dbReference>
<dbReference type="EMBL" id="CAFBAA010000016">
    <property type="protein sequence ID" value="CAB4843008.1"/>
    <property type="molecule type" value="Genomic_DNA"/>
</dbReference>
<gene>
    <name evidence="1" type="ORF">UFOPK2342_00348</name>
    <name evidence="2" type="ORF">UFOPK3266_00774</name>
</gene>
<reference evidence="2" key="1">
    <citation type="submission" date="2020-05" db="EMBL/GenBank/DDBJ databases">
        <authorList>
            <person name="Chiriac C."/>
            <person name="Salcher M."/>
            <person name="Ghai R."/>
            <person name="Kavagutti S V."/>
        </authorList>
    </citation>
    <scope>NUCLEOTIDE SEQUENCE</scope>
</reference>
<organism evidence="2">
    <name type="scientific">freshwater metagenome</name>
    <dbReference type="NCBI Taxonomy" id="449393"/>
    <lineage>
        <taxon>unclassified sequences</taxon>
        <taxon>metagenomes</taxon>
        <taxon>ecological metagenomes</taxon>
    </lineage>
</organism>
<dbReference type="AlphaFoldDB" id="A0A6J7BFE9"/>
<protein>
    <submittedName>
        <fullName evidence="2">Unannotated protein</fullName>
    </submittedName>
</protein>
<sequence>MAALIPVATEKAIDVAAVVVSIRATLTPEVKPAKVLRRPITVAVSVVFHRDARAPVVSVIVCEARVSAVIPAVFPTLELIVNVVEVADAITAFTKL</sequence>
<evidence type="ECO:0000313" key="2">
    <source>
        <dbReference type="EMBL" id="CAB4843008.1"/>
    </source>
</evidence>
<proteinExistence type="predicted"/>
<evidence type="ECO:0000313" key="1">
    <source>
        <dbReference type="EMBL" id="CAB4669600.1"/>
    </source>
</evidence>
<accession>A0A6J7BFE9</accession>
<name>A0A6J7BFE9_9ZZZZ</name>